<gene>
    <name evidence="4" type="ORF">ACJRO7_027167</name>
</gene>
<evidence type="ECO:0000313" key="5">
    <source>
        <dbReference type="Proteomes" id="UP001634007"/>
    </source>
</evidence>
<keyword evidence="1" id="KW-0732">Signal</keyword>
<name>A0ABD3K0J5_EUCGL</name>
<evidence type="ECO:0000259" key="3">
    <source>
        <dbReference type="PROSITE" id="PS51473"/>
    </source>
</evidence>
<dbReference type="EMBL" id="JBJKBG010000007">
    <property type="protein sequence ID" value="KAL3730121.1"/>
    <property type="molecule type" value="Genomic_DNA"/>
</dbReference>
<proteinExistence type="predicted"/>
<evidence type="ECO:0000313" key="4">
    <source>
        <dbReference type="EMBL" id="KAL3730121.1"/>
    </source>
</evidence>
<evidence type="ECO:0000256" key="1">
    <source>
        <dbReference type="ARBA" id="ARBA00022729"/>
    </source>
</evidence>
<evidence type="ECO:0000256" key="2">
    <source>
        <dbReference type="ARBA" id="ARBA00022737"/>
    </source>
</evidence>
<reference evidence="4 5" key="1">
    <citation type="submission" date="2024-11" db="EMBL/GenBank/DDBJ databases">
        <title>Chromosome-level genome assembly of Eucalyptus globulus Labill. provides insights into its genome evolution.</title>
        <authorList>
            <person name="Li X."/>
        </authorList>
    </citation>
    <scope>NUCLEOTIDE SEQUENCE [LARGE SCALE GENOMIC DNA]</scope>
    <source>
        <strain evidence="4">CL2024</strain>
        <tissue evidence="4">Fresh tender leaves</tissue>
    </source>
</reference>
<dbReference type="InterPro" id="IPR038408">
    <property type="entry name" value="GNK2_sf"/>
</dbReference>
<protein>
    <recommendedName>
        <fullName evidence="3">Gnk2-homologous domain-containing protein</fullName>
    </recommendedName>
</protein>
<dbReference type="Proteomes" id="UP001634007">
    <property type="component" value="Unassembled WGS sequence"/>
</dbReference>
<keyword evidence="5" id="KW-1185">Reference proteome</keyword>
<dbReference type="AlphaFoldDB" id="A0ABD3K0J5"/>
<organism evidence="4 5">
    <name type="scientific">Eucalyptus globulus</name>
    <name type="common">Tasmanian blue gum</name>
    <dbReference type="NCBI Taxonomy" id="34317"/>
    <lineage>
        <taxon>Eukaryota</taxon>
        <taxon>Viridiplantae</taxon>
        <taxon>Streptophyta</taxon>
        <taxon>Embryophyta</taxon>
        <taxon>Tracheophyta</taxon>
        <taxon>Spermatophyta</taxon>
        <taxon>Magnoliopsida</taxon>
        <taxon>eudicotyledons</taxon>
        <taxon>Gunneridae</taxon>
        <taxon>Pentapetalae</taxon>
        <taxon>rosids</taxon>
        <taxon>malvids</taxon>
        <taxon>Myrtales</taxon>
        <taxon>Myrtaceae</taxon>
        <taxon>Myrtoideae</taxon>
        <taxon>Eucalypteae</taxon>
        <taxon>Eucalyptus</taxon>
    </lineage>
</organism>
<sequence>MSDRGYNYYTSSPDVDGTKCYAHATCNNNLMQGECLMCLSYVNNFILHGCFLSIGVQFELADCRVRYEQYPFTE</sequence>
<comment type="caution">
    <text evidence="4">The sequence shown here is derived from an EMBL/GenBank/DDBJ whole genome shotgun (WGS) entry which is preliminary data.</text>
</comment>
<accession>A0ABD3K0J5</accession>
<keyword evidence="2" id="KW-0677">Repeat</keyword>
<dbReference type="InterPro" id="IPR002902">
    <property type="entry name" value="GNK2"/>
</dbReference>
<feature type="domain" description="Gnk2-homologous" evidence="3">
    <location>
        <begin position="1"/>
        <end position="72"/>
    </location>
</feature>
<dbReference type="Gene3D" id="3.30.430.20">
    <property type="entry name" value="Gnk2 domain, C-X8-C-X2-C motif"/>
    <property type="match status" value="1"/>
</dbReference>
<dbReference type="PROSITE" id="PS51473">
    <property type="entry name" value="GNK2"/>
    <property type="match status" value="1"/>
</dbReference>